<dbReference type="InterPro" id="IPR045358">
    <property type="entry name" value="Ty3_capsid"/>
</dbReference>
<feature type="compositionally biased region" description="Low complexity" evidence="2">
    <location>
        <begin position="461"/>
        <end position="472"/>
    </location>
</feature>
<dbReference type="Proteomes" id="UP000281406">
    <property type="component" value="Unassembled WGS sequence"/>
</dbReference>
<evidence type="ECO:0000256" key="2">
    <source>
        <dbReference type="SAM" id="MobiDB-lite"/>
    </source>
</evidence>
<evidence type="ECO:0000259" key="3">
    <source>
        <dbReference type="Pfam" id="PF19259"/>
    </source>
</evidence>
<dbReference type="OrthoDB" id="8964303at2759"/>
<keyword evidence="5" id="KW-1185">Reference proteome</keyword>
<dbReference type="Pfam" id="PF19259">
    <property type="entry name" value="Ty3_capsid"/>
    <property type="match status" value="1"/>
</dbReference>
<accession>A0A3N0Z4C9</accession>
<organism evidence="4 5">
    <name type="scientific">Anabarilius grahami</name>
    <name type="common">Kanglang fish</name>
    <name type="synonym">Barilius grahami</name>
    <dbReference type="NCBI Taxonomy" id="495550"/>
    <lineage>
        <taxon>Eukaryota</taxon>
        <taxon>Metazoa</taxon>
        <taxon>Chordata</taxon>
        <taxon>Craniata</taxon>
        <taxon>Vertebrata</taxon>
        <taxon>Euteleostomi</taxon>
        <taxon>Actinopterygii</taxon>
        <taxon>Neopterygii</taxon>
        <taxon>Teleostei</taxon>
        <taxon>Ostariophysi</taxon>
        <taxon>Cypriniformes</taxon>
        <taxon>Xenocyprididae</taxon>
        <taxon>Xenocypridinae</taxon>
        <taxon>Xenocypridinae incertae sedis</taxon>
        <taxon>Anabarilius</taxon>
    </lineage>
</organism>
<keyword evidence="1" id="KW-0175">Coiled coil</keyword>
<evidence type="ECO:0000256" key="1">
    <source>
        <dbReference type="SAM" id="Coils"/>
    </source>
</evidence>
<name>A0A3N0Z4C9_ANAGA</name>
<protein>
    <submittedName>
        <fullName evidence="4">Retrotransposon-like protein 1</fullName>
    </submittedName>
</protein>
<gene>
    <name evidence="4" type="ORF">DPX16_21114</name>
</gene>
<evidence type="ECO:0000313" key="5">
    <source>
        <dbReference type="Proteomes" id="UP000281406"/>
    </source>
</evidence>
<dbReference type="EMBL" id="RJVU01012097">
    <property type="protein sequence ID" value="ROL53181.1"/>
    <property type="molecule type" value="Genomic_DNA"/>
</dbReference>
<sequence>MVTQVREDFSTFIERLTEDESRISQAKDNINGLQGRVDKLEKVCLCSGHGQKTGPIPRNQHEPTGSISGTCGCATPHSHHQSTNAIHNHLSLTGTCRHNTVPSSSPPVYASPMATPAPYAGSAEDCSGFLLQCELVLEMQPHLYPNDTAKIAFLISQLRGKALKWADSIWSQHGAIMQSYSSFTSHFREVFGKPITDSSAGEKLYNLKQGSMSIYDYALQFRTLAAISGWNEQGGQMAVGCSGVLVALLLYTLFVKFTLPIEIFHTKDTICNTILNNWYDKEAYWHEQTNKINGVFGYGEYNLAVTLAISNRYYQRRKRKETLCKKSTNNAMIICICLLLLGDIHQCPGPTGRTNRANLPNAPTCSSGASLAAVLPGGVYRDPALARVNPCAELRWSGGVGSCADGVLDLRRGSPEGQRFASAESAPAAAIVSPELGDASMRHLGLDGPGLCRGSPGGRPAATGEATAEVGGPSEGGPHGVGGVSTANIHKRFTVNKAICMNRNYRQGLEPRVRLHLAAYEDNIGLEKFIQLSIRCATRMQPCLQEHQGQSFSTSLLCRSEPVSSPEPANELMEVENSRLTPTERHRRLTLNLCLYCMSSPHAPRDHLVPW</sequence>
<dbReference type="PANTHER" id="PTHR15503:SF22">
    <property type="entry name" value="TRANSPOSON TY3-I GAG POLYPROTEIN"/>
    <property type="match status" value="1"/>
</dbReference>
<dbReference type="AlphaFoldDB" id="A0A3N0Z4C9"/>
<dbReference type="InterPro" id="IPR032567">
    <property type="entry name" value="RTL1-rel"/>
</dbReference>
<feature type="region of interest" description="Disordered" evidence="2">
    <location>
        <begin position="454"/>
        <end position="480"/>
    </location>
</feature>
<evidence type="ECO:0000313" key="4">
    <source>
        <dbReference type="EMBL" id="ROL53181.1"/>
    </source>
</evidence>
<comment type="caution">
    <text evidence="4">The sequence shown here is derived from an EMBL/GenBank/DDBJ whole genome shotgun (WGS) entry which is preliminary data.</text>
</comment>
<feature type="coiled-coil region" evidence="1">
    <location>
        <begin position="16"/>
        <end position="43"/>
    </location>
</feature>
<proteinExistence type="predicted"/>
<reference evidence="4 5" key="1">
    <citation type="submission" date="2018-10" db="EMBL/GenBank/DDBJ databases">
        <title>Genome assembly for a Yunnan-Guizhou Plateau 3E fish, Anabarilius grahami (Regan), and its evolutionary and genetic applications.</title>
        <authorList>
            <person name="Jiang W."/>
        </authorList>
    </citation>
    <scope>NUCLEOTIDE SEQUENCE [LARGE SCALE GENOMIC DNA]</scope>
    <source>
        <strain evidence="4">AG-KIZ</strain>
        <tissue evidence="4">Muscle</tissue>
    </source>
</reference>
<feature type="domain" description="Ty3 transposon capsid-like protein" evidence="3">
    <location>
        <begin position="114"/>
        <end position="225"/>
    </location>
</feature>
<dbReference type="PANTHER" id="PTHR15503">
    <property type="entry name" value="LDOC1 RELATED"/>
    <property type="match status" value="1"/>
</dbReference>